<keyword evidence="2" id="KW-0732">Signal</keyword>
<feature type="signal peptide" evidence="2">
    <location>
        <begin position="1"/>
        <end position="31"/>
    </location>
</feature>
<evidence type="ECO:0000313" key="4">
    <source>
        <dbReference type="Proteomes" id="UP001500427"/>
    </source>
</evidence>
<evidence type="ECO:0000256" key="1">
    <source>
        <dbReference type="SAM" id="MobiDB-lite"/>
    </source>
</evidence>
<reference evidence="4" key="1">
    <citation type="journal article" date="2019" name="Int. J. Syst. Evol. Microbiol.">
        <title>The Global Catalogue of Microorganisms (GCM) 10K type strain sequencing project: providing services to taxonomists for standard genome sequencing and annotation.</title>
        <authorList>
            <consortium name="The Broad Institute Genomics Platform"/>
            <consortium name="The Broad Institute Genome Sequencing Center for Infectious Disease"/>
            <person name="Wu L."/>
            <person name="Ma J."/>
        </authorList>
    </citation>
    <scope>NUCLEOTIDE SEQUENCE [LARGE SCALE GENOMIC DNA]</scope>
    <source>
        <strain evidence="4">JCM 17687</strain>
    </source>
</reference>
<gene>
    <name evidence="3" type="ORF">GCM10023258_38830</name>
</gene>
<comment type="caution">
    <text evidence="3">The sequence shown here is derived from an EMBL/GenBank/DDBJ whole genome shotgun (WGS) entry which is preliminary data.</text>
</comment>
<keyword evidence="4" id="KW-1185">Reference proteome</keyword>
<feature type="chain" id="PRO_5046771598" evidence="2">
    <location>
        <begin position="32"/>
        <end position="297"/>
    </location>
</feature>
<accession>A0ABP9JNP6</accession>
<protein>
    <submittedName>
        <fullName evidence="3">Uncharacterized protein</fullName>
    </submittedName>
</protein>
<feature type="compositionally biased region" description="Pro residues" evidence="1">
    <location>
        <begin position="284"/>
        <end position="297"/>
    </location>
</feature>
<evidence type="ECO:0000313" key="3">
    <source>
        <dbReference type="EMBL" id="GAA5036177.1"/>
    </source>
</evidence>
<organism evidence="3 4">
    <name type="scientific">Terrabacter aeriphilus</name>
    <dbReference type="NCBI Taxonomy" id="515662"/>
    <lineage>
        <taxon>Bacteria</taxon>
        <taxon>Bacillati</taxon>
        <taxon>Actinomycetota</taxon>
        <taxon>Actinomycetes</taxon>
        <taxon>Micrococcales</taxon>
        <taxon>Intrasporangiaceae</taxon>
        <taxon>Terrabacter</taxon>
    </lineage>
</organism>
<name>A0ABP9JNP6_9MICO</name>
<dbReference type="RefSeq" id="WP_345509187.1">
    <property type="nucleotide sequence ID" value="NZ_BAABIW010000028.1"/>
</dbReference>
<sequence>MRTTTRGLRRGGAALAAGTLLGLSLTGTAVAKGGEPGDDGGSAATGGTGNYSVTVNGTTYDPAPGKDAKVSGARVQGVVTVRGVHTTFTIDPATLGVYDYTLTGAPSAERMVTSPTVVFASKVPTLSPAQRATPVLDLQVRDDALVATFRTAGGKLKVQAKDAPQGGIFQMEPEYGTPVTLTHRLGPTLFYFVNPFTGKVNFGNGIDAVSSAQSPTGAHEMLLGKDSPQVATKTSQTGTATTWTVTSGGRMGGVLGEDAVELSQGATNCTKDCQAQNQVRGSLPVPPDPTNPTPIGG</sequence>
<proteinExistence type="predicted"/>
<feature type="region of interest" description="Disordered" evidence="1">
    <location>
        <begin position="275"/>
        <end position="297"/>
    </location>
</feature>
<dbReference type="EMBL" id="BAABIW010000028">
    <property type="protein sequence ID" value="GAA5036177.1"/>
    <property type="molecule type" value="Genomic_DNA"/>
</dbReference>
<dbReference type="Proteomes" id="UP001500427">
    <property type="component" value="Unassembled WGS sequence"/>
</dbReference>
<evidence type="ECO:0000256" key="2">
    <source>
        <dbReference type="SAM" id="SignalP"/>
    </source>
</evidence>